<protein>
    <recommendedName>
        <fullName evidence="7">C2H2-type domain-containing protein</fullName>
    </recommendedName>
</protein>
<keyword evidence="1" id="KW-0479">Metal-binding</keyword>
<evidence type="ECO:0000256" key="1">
    <source>
        <dbReference type="ARBA" id="ARBA00022723"/>
    </source>
</evidence>
<comment type="caution">
    <text evidence="8">The sequence shown here is derived from an EMBL/GenBank/DDBJ whole genome shotgun (WGS) entry which is preliminary data.</text>
</comment>
<name>A0AAD6Z3H1_9AGAR</name>
<dbReference type="GO" id="GO:0000785">
    <property type="term" value="C:chromatin"/>
    <property type="evidence" value="ECO:0007669"/>
    <property type="project" value="TreeGrafter"/>
</dbReference>
<evidence type="ECO:0000256" key="4">
    <source>
        <dbReference type="ARBA" id="ARBA00022833"/>
    </source>
</evidence>
<dbReference type="PROSITE" id="PS50157">
    <property type="entry name" value="ZINC_FINGER_C2H2_2"/>
    <property type="match status" value="1"/>
</dbReference>
<dbReference type="GO" id="GO:0031519">
    <property type="term" value="C:PcG protein complex"/>
    <property type="evidence" value="ECO:0007669"/>
    <property type="project" value="TreeGrafter"/>
</dbReference>
<dbReference type="AlphaFoldDB" id="A0AAD6Z3H1"/>
<feature type="domain" description="C2H2-type" evidence="7">
    <location>
        <begin position="32"/>
        <end position="59"/>
    </location>
</feature>
<dbReference type="InterPro" id="IPR036236">
    <property type="entry name" value="Znf_C2H2_sf"/>
</dbReference>
<keyword evidence="2" id="KW-0677">Repeat</keyword>
<evidence type="ECO:0000256" key="6">
    <source>
        <dbReference type="SAM" id="MobiDB-lite"/>
    </source>
</evidence>
<sequence>MSSTTTTPPPSVATTKRGARAESAASAAKKHHVCPVCERGFSTTGHLARHARVHTGERNHKCPFPGCETKCSRQDNLQQHYRIHLSPGSRRKSGRTVLRNRSTPEPSPPAPSPSSSNENPYGIREDSPPLSPPPLEDSRLYYFNAAHGGAVESPPASPPPLVEAYHPAYPNTHRVRPQIDTSSRMGSPVEEYWSTSSASDDYGPASAYPSPSAYPSCSTSAYPSPTSQYPPSPGHYASAHVHPHPHPHTFRHASHSPAAAAVPVARSLTARHSIANISAHAQLQRPTIEVHHPVPQAAHYVSPVARHSPQAYTVPSQASQVLYPAGSYQQMEPQPDTPSPPPSSQHSPQTPYTPFRESADVYCGQAAYPLGGEHHGGVQYDDAGHMHTVYAEAAYVAHSPLSPHDVAYRETYGAPQSQSAPFASYDERAHLVNYAYEGVPAMQFHGHQSGQETYAKHPQAPVYADAAAPKTYSPLLLDALPSLRREPVGGENYAVERAEGEVGASQSSSLAGYAGRDGEPRYATHTRPPSPSAQDGCESYVVGAYPVAQVPYLHHPQPQPPLTGEYLADYGWRATEVQ</sequence>
<dbReference type="GO" id="GO:0008270">
    <property type="term" value="F:zinc ion binding"/>
    <property type="evidence" value="ECO:0007669"/>
    <property type="project" value="UniProtKB-KW"/>
</dbReference>
<keyword evidence="3 5" id="KW-0863">Zinc-finger</keyword>
<dbReference type="GO" id="GO:0000978">
    <property type="term" value="F:RNA polymerase II cis-regulatory region sequence-specific DNA binding"/>
    <property type="evidence" value="ECO:0007669"/>
    <property type="project" value="TreeGrafter"/>
</dbReference>
<gene>
    <name evidence="8" type="ORF">DFH08DRAFT_902913</name>
</gene>
<dbReference type="SMART" id="SM00355">
    <property type="entry name" value="ZnF_C2H2"/>
    <property type="match status" value="2"/>
</dbReference>
<proteinExistence type="predicted"/>
<dbReference type="Proteomes" id="UP001218218">
    <property type="component" value="Unassembled WGS sequence"/>
</dbReference>
<keyword evidence="4" id="KW-0862">Zinc</keyword>
<feature type="region of interest" description="Disordered" evidence="6">
    <location>
        <begin position="174"/>
        <end position="252"/>
    </location>
</feature>
<feature type="region of interest" description="Disordered" evidence="6">
    <location>
        <begin position="327"/>
        <end position="356"/>
    </location>
</feature>
<evidence type="ECO:0000256" key="2">
    <source>
        <dbReference type="ARBA" id="ARBA00022737"/>
    </source>
</evidence>
<evidence type="ECO:0000256" key="3">
    <source>
        <dbReference type="ARBA" id="ARBA00022771"/>
    </source>
</evidence>
<feature type="compositionally biased region" description="Low complexity" evidence="6">
    <location>
        <begin position="344"/>
        <end position="354"/>
    </location>
</feature>
<dbReference type="PANTHER" id="PTHR14003:SF19">
    <property type="entry name" value="YY2 TRANSCRIPTION FACTOR"/>
    <property type="match status" value="1"/>
</dbReference>
<organism evidence="8 9">
    <name type="scientific">Mycena albidolilacea</name>
    <dbReference type="NCBI Taxonomy" id="1033008"/>
    <lineage>
        <taxon>Eukaryota</taxon>
        <taxon>Fungi</taxon>
        <taxon>Dikarya</taxon>
        <taxon>Basidiomycota</taxon>
        <taxon>Agaricomycotina</taxon>
        <taxon>Agaricomycetes</taxon>
        <taxon>Agaricomycetidae</taxon>
        <taxon>Agaricales</taxon>
        <taxon>Marasmiineae</taxon>
        <taxon>Mycenaceae</taxon>
        <taxon>Mycena</taxon>
    </lineage>
</organism>
<dbReference type="GO" id="GO:0000981">
    <property type="term" value="F:DNA-binding transcription factor activity, RNA polymerase II-specific"/>
    <property type="evidence" value="ECO:0007669"/>
    <property type="project" value="TreeGrafter"/>
</dbReference>
<dbReference type="GO" id="GO:0005667">
    <property type="term" value="C:transcription regulator complex"/>
    <property type="evidence" value="ECO:0007669"/>
    <property type="project" value="TreeGrafter"/>
</dbReference>
<dbReference type="FunFam" id="3.30.160.60:FF:000446">
    <property type="entry name" value="Zinc finger protein"/>
    <property type="match status" value="1"/>
</dbReference>
<accession>A0AAD6Z3H1</accession>
<dbReference type="Pfam" id="PF00096">
    <property type="entry name" value="zf-C2H2"/>
    <property type="match status" value="2"/>
</dbReference>
<keyword evidence="9" id="KW-1185">Reference proteome</keyword>
<dbReference type="PROSITE" id="PS00028">
    <property type="entry name" value="ZINC_FINGER_C2H2_1"/>
    <property type="match status" value="2"/>
</dbReference>
<dbReference type="InterPro" id="IPR013087">
    <property type="entry name" value="Znf_C2H2_type"/>
</dbReference>
<evidence type="ECO:0000313" key="9">
    <source>
        <dbReference type="Proteomes" id="UP001218218"/>
    </source>
</evidence>
<feature type="compositionally biased region" description="Low complexity" evidence="6">
    <location>
        <begin position="204"/>
        <end position="227"/>
    </location>
</feature>
<feature type="region of interest" description="Disordered" evidence="6">
    <location>
        <begin position="1"/>
        <end position="33"/>
    </location>
</feature>
<dbReference type="SUPFAM" id="SSF57667">
    <property type="entry name" value="beta-beta-alpha zinc fingers"/>
    <property type="match status" value="1"/>
</dbReference>
<feature type="region of interest" description="Disordered" evidence="6">
    <location>
        <begin position="500"/>
        <end position="537"/>
    </location>
</feature>
<feature type="region of interest" description="Disordered" evidence="6">
    <location>
        <begin position="85"/>
        <end position="138"/>
    </location>
</feature>
<dbReference type="PANTHER" id="PTHR14003">
    <property type="entry name" value="TRANSCRIPTIONAL REPRESSOR PROTEIN YY"/>
    <property type="match status" value="1"/>
</dbReference>
<reference evidence="8" key="1">
    <citation type="submission" date="2023-03" db="EMBL/GenBank/DDBJ databases">
        <title>Massive genome expansion in bonnet fungi (Mycena s.s.) driven by repeated elements and novel gene families across ecological guilds.</title>
        <authorList>
            <consortium name="Lawrence Berkeley National Laboratory"/>
            <person name="Harder C.B."/>
            <person name="Miyauchi S."/>
            <person name="Viragh M."/>
            <person name="Kuo A."/>
            <person name="Thoen E."/>
            <person name="Andreopoulos B."/>
            <person name="Lu D."/>
            <person name="Skrede I."/>
            <person name="Drula E."/>
            <person name="Henrissat B."/>
            <person name="Morin E."/>
            <person name="Kohler A."/>
            <person name="Barry K."/>
            <person name="LaButti K."/>
            <person name="Morin E."/>
            <person name="Salamov A."/>
            <person name="Lipzen A."/>
            <person name="Mereny Z."/>
            <person name="Hegedus B."/>
            <person name="Baldrian P."/>
            <person name="Stursova M."/>
            <person name="Weitz H."/>
            <person name="Taylor A."/>
            <person name="Grigoriev I.V."/>
            <person name="Nagy L.G."/>
            <person name="Martin F."/>
            <person name="Kauserud H."/>
        </authorList>
    </citation>
    <scope>NUCLEOTIDE SEQUENCE</scope>
    <source>
        <strain evidence="8">CBHHK002</strain>
    </source>
</reference>
<evidence type="ECO:0000256" key="5">
    <source>
        <dbReference type="PROSITE-ProRule" id="PRU00042"/>
    </source>
</evidence>
<dbReference type="EMBL" id="JARIHO010000098">
    <property type="protein sequence ID" value="KAJ7304854.1"/>
    <property type="molecule type" value="Genomic_DNA"/>
</dbReference>
<evidence type="ECO:0000313" key="8">
    <source>
        <dbReference type="EMBL" id="KAJ7304854.1"/>
    </source>
</evidence>
<feature type="compositionally biased region" description="Basic residues" evidence="6">
    <location>
        <begin position="241"/>
        <end position="252"/>
    </location>
</feature>
<dbReference type="Gene3D" id="3.30.160.60">
    <property type="entry name" value="Classic Zinc Finger"/>
    <property type="match status" value="2"/>
</dbReference>
<evidence type="ECO:0000259" key="7">
    <source>
        <dbReference type="PROSITE" id="PS50157"/>
    </source>
</evidence>